<dbReference type="GO" id="GO:1990481">
    <property type="term" value="P:mRNA pseudouridine synthesis"/>
    <property type="evidence" value="ECO:0000318"/>
    <property type="project" value="GO_Central"/>
</dbReference>
<dbReference type="SUPFAM" id="SSF55120">
    <property type="entry name" value="Pseudouridine synthase"/>
    <property type="match status" value="1"/>
</dbReference>
<dbReference type="Proteomes" id="UP000001548">
    <property type="component" value="Unassembled WGS sequence"/>
</dbReference>
<organism evidence="6 7">
    <name type="scientific">Giardia intestinalis (strain ATCC 50803 / WB clone C6)</name>
    <name type="common">Giardia lamblia</name>
    <dbReference type="NCBI Taxonomy" id="184922"/>
    <lineage>
        <taxon>Eukaryota</taxon>
        <taxon>Metamonada</taxon>
        <taxon>Diplomonadida</taxon>
        <taxon>Hexamitidae</taxon>
        <taxon>Giardiinae</taxon>
        <taxon>Giardia</taxon>
    </lineage>
</organism>
<keyword evidence="3 4" id="KW-0413">Isomerase</keyword>
<dbReference type="OMA" id="VRYMASM"/>
<dbReference type="Gene3D" id="3.30.70.580">
    <property type="entry name" value="Pseudouridine synthase I, catalytic domain, N-terminal subdomain"/>
    <property type="match status" value="1"/>
</dbReference>
<comment type="catalytic activity">
    <reaction evidence="4">
        <text>uridine(38/39/40) in tRNA = pseudouridine(38/39/40) in tRNA</text>
        <dbReference type="Rhea" id="RHEA:22376"/>
        <dbReference type="Rhea" id="RHEA-COMP:10085"/>
        <dbReference type="Rhea" id="RHEA-COMP:10087"/>
        <dbReference type="ChEBI" id="CHEBI:65314"/>
        <dbReference type="ChEBI" id="CHEBI:65315"/>
        <dbReference type="EC" id="5.4.99.12"/>
    </reaction>
</comment>
<dbReference type="AlphaFoldDB" id="A8B801"/>
<dbReference type="GO" id="GO:0005634">
    <property type="term" value="C:nucleus"/>
    <property type="evidence" value="ECO:0000318"/>
    <property type="project" value="GO_Central"/>
</dbReference>
<feature type="domain" description="Pseudouridine synthase I TruA alpha/beta" evidence="5">
    <location>
        <begin position="170"/>
        <end position="263"/>
    </location>
</feature>
<accession>A8B801</accession>
<dbReference type="STRING" id="184922.A8B801"/>
<evidence type="ECO:0000256" key="3">
    <source>
        <dbReference type="ARBA" id="ARBA00023235"/>
    </source>
</evidence>
<evidence type="ECO:0000313" key="6">
    <source>
        <dbReference type="EMBL" id="KAE8305367.1"/>
    </source>
</evidence>
<dbReference type="GO" id="GO:0003723">
    <property type="term" value="F:RNA binding"/>
    <property type="evidence" value="ECO:0007669"/>
    <property type="project" value="InterPro"/>
</dbReference>
<dbReference type="VEuPathDB" id="GiardiaDB:GL50803_15313"/>
<dbReference type="Pfam" id="PF01416">
    <property type="entry name" value="PseudoU_synth_1"/>
    <property type="match status" value="1"/>
</dbReference>
<dbReference type="GO" id="GO:0005737">
    <property type="term" value="C:cytoplasm"/>
    <property type="evidence" value="ECO:0000318"/>
    <property type="project" value="GO_Central"/>
</dbReference>
<dbReference type="GO" id="GO:0160147">
    <property type="term" value="F:tRNA pseudouridine(38-40) synthase activity"/>
    <property type="evidence" value="ECO:0007669"/>
    <property type="project" value="UniProtKB-EC"/>
</dbReference>
<evidence type="ECO:0000256" key="2">
    <source>
        <dbReference type="ARBA" id="ARBA00022694"/>
    </source>
</evidence>
<dbReference type="GO" id="GO:0009982">
    <property type="term" value="F:pseudouridine synthase activity"/>
    <property type="evidence" value="ECO:0000318"/>
    <property type="project" value="GO_Central"/>
</dbReference>
<dbReference type="InterPro" id="IPR001406">
    <property type="entry name" value="PsdUridine_synth_TruA"/>
</dbReference>
<keyword evidence="7" id="KW-1185">Reference proteome</keyword>
<dbReference type="EC" id="5.4.99.12" evidence="4"/>
<name>A8B801_GIAIC</name>
<proteinExistence type="inferred from homology"/>
<dbReference type="InterPro" id="IPR020095">
    <property type="entry name" value="PsdUridine_synth_TruA_C"/>
</dbReference>
<evidence type="ECO:0000256" key="1">
    <source>
        <dbReference type="ARBA" id="ARBA00009375"/>
    </source>
</evidence>
<comment type="similarity">
    <text evidence="1 4">Belongs to the tRNA pseudouridine synthase TruA family.</text>
</comment>
<dbReference type="InterPro" id="IPR020103">
    <property type="entry name" value="PsdUridine_synth_cat_dom_sf"/>
</dbReference>
<dbReference type="PANTHER" id="PTHR11142:SF5">
    <property type="entry name" value="TRNA PSEUDOURIDINE(38_39) SYNTHASE"/>
    <property type="match status" value="1"/>
</dbReference>
<evidence type="ECO:0000256" key="4">
    <source>
        <dbReference type="RuleBase" id="RU003792"/>
    </source>
</evidence>
<dbReference type="InterPro" id="IPR020097">
    <property type="entry name" value="PsdUridine_synth_TruA_a/b_dom"/>
</dbReference>
<dbReference type="HOGENOM" id="CLU_790948_0_0_1"/>
<evidence type="ECO:0000313" key="7">
    <source>
        <dbReference type="Proteomes" id="UP000001548"/>
    </source>
</evidence>
<dbReference type="GeneID" id="5701831"/>
<evidence type="ECO:0000259" key="5">
    <source>
        <dbReference type="Pfam" id="PF01416"/>
    </source>
</evidence>
<dbReference type="PANTHER" id="PTHR11142">
    <property type="entry name" value="PSEUDOURIDYLATE SYNTHASE"/>
    <property type="match status" value="1"/>
</dbReference>
<dbReference type="FunFam" id="3.30.70.660:FF:000047">
    <property type="entry name" value="tRNA pseudouridine synthase"/>
    <property type="match status" value="1"/>
</dbReference>
<dbReference type="InterPro" id="IPR020094">
    <property type="entry name" value="TruA/RsuA/RluB/E/F_N"/>
</dbReference>
<reference evidence="6 7" key="1">
    <citation type="journal article" date="2007" name="Science">
        <title>Genomic minimalism in the early diverging intestinal parasite Giardia lamblia.</title>
        <authorList>
            <person name="Morrison H.G."/>
            <person name="McArthur A.G."/>
            <person name="Gillin F.D."/>
            <person name="Aley S.B."/>
            <person name="Adam R.D."/>
            <person name="Olsen G.J."/>
            <person name="Best A.A."/>
            <person name="Cande W.Z."/>
            <person name="Chen F."/>
            <person name="Cipriano M.J."/>
            <person name="Davids B.J."/>
            <person name="Dawson S.C."/>
            <person name="Elmendorf H.G."/>
            <person name="Hehl A.B."/>
            <person name="Holder M.E."/>
            <person name="Huse S.M."/>
            <person name="Kim U.U."/>
            <person name="Lasek-Nesselquist E."/>
            <person name="Manning G."/>
            <person name="Nigam A."/>
            <person name="Nixon J.E."/>
            <person name="Palm D."/>
            <person name="Passamaneck N.E."/>
            <person name="Prabhu A."/>
            <person name="Reich C.I."/>
            <person name="Reiner D.S."/>
            <person name="Samuelson J."/>
            <person name="Svard S.G."/>
            <person name="Sogin M.L."/>
        </authorList>
    </citation>
    <scope>NUCLEOTIDE SEQUENCE [LARGE SCALE GENOMIC DNA]</scope>
    <source>
        <strain evidence="6 7">WB C6</strain>
    </source>
</reference>
<dbReference type="RefSeq" id="XP_001708913.1">
    <property type="nucleotide sequence ID" value="XM_001708861.1"/>
</dbReference>
<dbReference type="GO" id="GO:0031119">
    <property type="term" value="P:tRNA pseudouridine synthesis"/>
    <property type="evidence" value="ECO:0000318"/>
    <property type="project" value="GO_Central"/>
</dbReference>
<dbReference type="EMBL" id="AACB03000001">
    <property type="protein sequence ID" value="KAE8305367.1"/>
    <property type="molecule type" value="Genomic_DNA"/>
</dbReference>
<dbReference type="KEGG" id="gla:GL50803_0015313"/>
<sequence>MRVALLVAFHGTAFHGNAYQPTGGSTVEGALFEGLQKTGYLKENETIKDIELERTGRTDAGVSAECMLYTLQLGKLVPAVPCLPPHNSRVLGALEGLPIEPSSICIHTSGSATCLAFHLNRVLPSQIRVLGLSTAIPKDFSARHSCVAREYEYILGYNVPPNLREKANSAAQRFLGSNSFHNFCHHERDHKTVYNRQIYCSEVYEHENACIFHVIGSAFLYHQVRYMASMLIHIMAGLENESAIEYLLTKELSISGHSFPLVPSRYLTFKCGWYPPLPSSGSFYCSIRAYEELVKHVLANNGFPRSLLSHRFEGEPLPVLHTLNINKKVPYQSVEQLANHRENTKVKVVKG</sequence>
<gene>
    <name evidence="6" type="ORF">GL50803_0015313</name>
</gene>
<keyword evidence="2 4" id="KW-0819">tRNA processing</keyword>
<protein>
    <recommendedName>
        <fullName evidence="4">tRNA pseudouridine synthase</fullName>
        <ecNumber evidence="4">5.4.99.12</ecNumber>
    </recommendedName>
</protein>
<dbReference type="Gene3D" id="3.30.70.660">
    <property type="entry name" value="Pseudouridine synthase I, catalytic domain, C-terminal subdomain"/>
    <property type="match status" value="1"/>
</dbReference>
<comment type="caution">
    <text evidence="6">The sequence shown here is derived from an EMBL/GenBank/DDBJ whole genome shotgun (WGS) entry which is preliminary data.</text>
</comment>